<protein>
    <submittedName>
        <fullName evidence="1">Uncharacterized protein</fullName>
    </submittedName>
</protein>
<proteinExistence type="predicted"/>
<dbReference type="KEGG" id="aab:A4R43_11715"/>
<evidence type="ECO:0000313" key="1">
    <source>
        <dbReference type="EMBL" id="AXB48415.1"/>
    </source>
</evidence>
<sequence>MAPSGIGFDRLRAAESAALDALPPSFEKVTLSPLAPLGLHSVVGTVHQNKVVSTVRGTEVAADPTNGLALEAAIRRRDDAKNVVRLATAQRVVRAQHVDGPALFAHFTLLGLVTAGRDTGNLGFEREHAPELIRAMTTAVRAQVDGPLEVRLTVLDPRYTVVADAIRAAIPGEVADDPGRESGRGYYTGLCFKLFCHAGGEWCELGDGGFVPWTQELLGNRKERLFIGGLGVDRLATL</sequence>
<reference evidence="1 2" key="1">
    <citation type="submission" date="2016-04" db="EMBL/GenBank/DDBJ databases">
        <title>Complete genome sequence and analysis of deep-sea sediment isolate, Amycolatopsis sp. WP1.</title>
        <authorList>
            <person name="Wang H."/>
            <person name="Chen S."/>
            <person name="Wu Q."/>
        </authorList>
    </citation>
    <scope>NUCLEOTIDE SEQUENCE [LARGE SCALE GENOMIC DNA]</scope>
    <source>
        <strain evidence="1 2">WP1</strain>
    </source>
</reference>
<name>A0A344LK41_9PSEU</name>
<dbReference type="Proteomes" id="UP000250434">
    <property type="component" value="Chromosome"/>
</dbReference>
<evidence type="ECO:0000313" key="2">
    <source>
        <dbReference type="Proteomes" id="UP000250434"/>
    </source>
</evidence>
<gene>
    <name evidence="1" type="ORF">A4R43_11715</name>
</gene>
<dbReference type="EMBL" id="CP015163">
    <property type="protein sequence ID" value="AXB48415.1"/>
    <property type="molecule type" value="Genomic_DNA"/>
</dbReference>
<keyword evidence="2" id="KW-1185">Reference proteome</keyword>
<organism evidence="1 2">
    <name type="scientific">Amycolatopsis albispora</name>
    <dbReference type="NCBI Taxonomy" id="1804986"/>
    <lineage>
        <taxon>Bacteria</taxon>
        <taxon>Bacillati</taxon>
        <taxon>Actinomycetota</taxon>
        <taxon>Actinomycetes</taxon>
        <taxon>Pseudonocardiales</taxon>
        <taxon>Pseudonocardiaceae</taxon>
        <taxon>Amycolatopsis</taxon>
    </lineage>
</organism>
<accession>A0A344LK41</accession>
<dbReference type="AlphaFoldDB" id="A0A344LK41"/>